<evidence type="ECO:0000259" key="4">
    <source>
        <dbReference type="Pfam" id="PF08241"/>
    </source>
</evidence>
<dbReference type="InterPro" id="IPR051052">
    <property type="entry name" value="Diverse_substrate_MTase"/>
</dbReference>
<dbReference type="GO" id="GO:0032259">
    <property type="term" value="P:methylation"/>
    <property type="evidence" value="ECO:0007669"/>
    <property type="project" value="UniProtKB-KW"/>
</dbReference>
<evidence type="ECO:0000313" key="5">
    <source>
        <dbReference type="EMBL" id="KIO23404.1"/>
    </source>
</evidence>
<evidence type="ECO:0000256" key="2">
    <source>
        <dbReference type="ARBA" id="ARBA00022603"/>
    </source>
</evidence>
<dbReference type="OrthoDB" id="10027013at2759"/>
<dbReference type="Proteomes" id="UP000054248">
    <property type="component" value="Unassembled WGS sequence"/>
</dbReference>
<gene>
    <name evidence="5" type="ORF">M407DRAFT_27099</name>
</gene>
<keyword evidence="2" id="KW-0489">Methyltransferase</keyword>
<accession>A0A0C3QEH4</accession>
<reference evidence="6" key="2">
    <citation type="submission" date="2015-01" db="EMBL/GenBank/DDBJ databases">
        <title>Evolutionary Origins and Diversification of the Mycorrhizal Mutualists.</title>
        <authorList>
            <consortium name="DOE Joint Genome Institute"/>
            <consortium name="Mycorrhizal Genomics Consortium"/>
            <person name="Kohler A."/>
            <person name="Kuo A."/>
            <person name="Nagy L.G."/>
            <person name="Floudas D."/>
            <person name="Copeland A."/>
            <person name="Barry K.W."/>
            <person name="Cichocki N."/>
            <person name="Veneault-Fourrey C."/>
            <person name="LaButti K."/>
            <person name="Lindquist E.A."/>
            <person name="Lipzen A."/>
            <person name="Lundell T."/>
            <person name="Morin E."/>
            <person name="Murat C."/>
            <person name="Riley R."/>
            <person name="Ohm R."/>
            <person name="Sun H."/>
            <person name="Tunlid A."/>
            <person name="Henrissat B."/>
            <person name="Grigoriev I.V."/>
            <person name="Hibbett D.S."/>
            <person name="Martin F."/>
        </authorList>
    </citation>
    <scope>NUCLEOTIDE SEQUENCE [LARGE SCALE GENOMIC DNA]</scope>
    <source>
        <strain evidence="6">MUT 4182</strain>
    </source>
</reference>
<dbReference type="SUPFAM" id="SSF53335">
    <property type="entry name" value="S-adenosyl-L-methionine-dependent methyltransferases"/>
    <property type="match status" value="1"/>
</dbReference>
<dbReference type="HOGENOM" id="CLU_049344_1_1_1"/>
<dbReference type="AlphaFoldDB" id="A0A0C3QEH4"/>
<evidence type="ECO:0000256" key="3">
    <source>
        <dbReference type="ARBA" id="ARBA00022679"/>
    </source>
</evidence>
<sequence>MSTFSNTSFNAARYAAARPTYPPVLLNMVLRYHLRGRPEGDGRNKVLDLGCGTGQVTQLLPNHFANVIGSDPSKLMVDQAKKQNSAPNVTFMVSPAEDIASKLDAESIDLVVAGEAAHWFDHERLWPALAQILKPGGTVAYWAYSEPRVAGHPELMPLIDEYCNSDRGLGPYWQEPGHKICDNLYRDITFPVSEEWDSASGKRVYFTGDSYFPDLKLPVCPLPATDAENPFPDEGNFRTGMIFSKTMTWEQIEGWWRTWSALHTYLENHPEEKARRGQGKDGDILDRFVYNLKEKLGTDDVALEWPMVLMMIRKRRV</sequence>
<comment type="similarity">
    <text evidence="1">Belongs to the methyltransferase superfamily.</text>
</comment>
<name>A0A0C3QEH4_9AGAM</name>
<protein>
    <recommendedName>
        <fullName evidence="4">Methyltransferase type 11 domain-containing protein</fullName>
    </recommendedName>
</protein>
<dbReference type="Pfam" id="PF08241">
    <property type="entry name" value="Methyltransf_11"/>
    <property type="match status" value="1"/>
</dbReference>
<dbReference type="InterPro" id="IPR029063">
    <property type="entry name" value="SAM-dependent_MTases_sf"/>
</dbReference>
<reference evidence="5 6" key="1">
    <citation type="submission" date="2014-04" db="EMBL/GenBank/DDBJ databases">
        <authorList>
            <consortium name="DOE Joint Genome Institute"/>
            <person name="Kuo A."/>
            <person name="Girlanda M."/>
            <person name="Perotto S."/>
            <person name="Kohler A."/>
            <person name="Nagy L.G."/>
            <person name="Floudas D."/>
            <person name="Copeland A."/>
            <person name="Barry K.W."/>
            <person name="Cichocki N."/>
            <person name="Veneault-Fourrey C."/>
            <person name="LaButti K."/>
            <person name="Lindquist E.A."/>
            <person name="Lipzen A."/>
            <person name="Lundell T."/>
            <person name="Morin E."/>
            <person name="Murat C."/>
            <person name="Sun H."/>
            <person name="Tunlid A."/>
            <person name="Henrissat B."/>
            <person name="Grigoriev I.V."/>
            <person name="Hibbett D.S."/>
            <person name="Martin F."/>
            <person name="Nordberg H.P."/>
            <person name="Cantor M.N."/>
            <person name="Hua S.X."/>
        </authorList>
    </citation>
    <scope>NUCLEOTIDE SEQUENCE [LARGE SCALE GENOMIC DNA]</scope>
    <source>
        <strain evidence="5 6">MUT 4182</strain>
    </source>
</reference>
<feature type="domain" description="Methyltransferase type 11" evidence="4">
    <location>
        <begin position="47"/>
        <end position="140"/>
    </location>
</feature>
<keyword evidence="3" id="KW-0808">Transferase</keyword>
<dbReference type="Gene3D" id="3.40.50.150">
    <property type="entry name" value="Vaccinia Virus protein VP39"/>
    <property type="match status" value="1"/>
</dbReference>
<keyword evidence="6" id="KW-1185">Reference proteome</keyword>
<organism evidence="5 6">
    <name type="scientific">Tulasnella calospora MUT 4182</name>
    <dbReference type="NCBI Taxonomy" id="1051891"/>
    <lineage>
        <taxon>Eukaryota</taxon>
        <taxon>Fungi</taxon>
        <taxon>Dikarya</taxon>
        <taxon>Basidiomycota</taxon>
        <taxon>Agaricomycotina</taxon>
        <taxon>Agaricomycetes</taxon>
        <taxon>Cantharellales</taxon>
        <taxon>Tulasnellaceae</taxon>
        <taxon>Tulasnella</taxon>
    </lineage>
</organism>
<dbReference type="EMBL" id="KN823085">
    <property type="protein sequence ID" value="KIO23404.1"/>
    <property type="molecule type" value="Genomic_DNA"/>
</dbReference>
<evidence type="ECO:0000313" key="6">
    <source>
        <dbReference type="Proteomes" id="UP000054248"/>
    </source>
</evidence>
<dbReference type="GO" id="GO:0008757">
    <property type="term" value="F:S-adenosylmethionine-dependent methyltransferase activity"/>
    <property type="evidence" value="ECO:0007669"/>
    <property type="project" value="InterPro"/>
</dbReference>
<dbReference type="CDD" id="cd02440">
    <property type="entry name" value="AdoMet_MTases"/>
    <property type="match status" value="1"/>
</dbReference>
<dbReference type="PANTHER" id="PTHR44942">
    <property type="entry name" value="METHYLTRANSF_11 DOMAIN-CONTAINING PROTEIN"/>
    <property type="match status" value="1"/>
</dbReference>
<dbReference type="InterPro" id="IPR013216">
    <property type="entry name" value="Methyltransf_11"/>
</dbReference>
<evidence type="ECO:0000256" key="1">
    <source>
        <dbReference type="ARBA" id="ARBA00008361"/>
    </source>
</evidence>
<dbReference type="PANTHER" id="PTHR44942:SF4">
    <property type="entry name" value="METHYLTRANSFERASE TYPE 11 DOMAIN-CONTAINING PROTEIN"/>
    <property type="match status" value="1"/>
</dbReference>
<dbReference type="STRING" id="1051891.A0A0C3QEH4"/>
<proteinExistence type="inferred from homology"/>